<keyword evidence="2" id="KW-0812">Transmembrane</keyword>
<dbReference type="AlphaFoldDB" id="A0A2S8GDA5"/>
<comment type="caution">
    <text evidence="4">The sequence shown here is derived from an EMBL/GenBank/DDBJ whole genome shotgun (WGS) entry which is preliminary data.</text>
</comment>
<sequence length="446" mass="48980">MLPWKCCLIWAVLGAALLGAADMGFAQEAPLAGESASDVIDPDEVSSSKVYTSPQSILADFFGRRRAGMVVHGIEDMVGIAATGISPMFVLSVVSPTVYFLSEPDQRSELIFLYQPWFFIPIILVTLMVAFKDTVLSFASYLKMPLDILGILFNVIGFFLGFRLIYHFLDIPIGSEAGVGGSLLAIGILILMFAFYISVWVLSNVFEVLILINPFPLIDTMLRVGRIGILLLMYAACWIHPALGGMIALPILIISLIMFERSLRTTLLGFRLVWDVALFRKEKIASGQTTFTVFSSVGGSLPWMTLGKAVQTDQGLSFHYRRFSIGPTHCIELPSGPYAIGRGSLFPGLLKETDSGSQLIVRFPASFRGQEDVLAERFGSEDVHDFRLSTMARSAWKNSWQFLFGRREKDADPAEAQDSGDPCSEDAHAESLAVDPPEPVSQPDQG</sequence>
<dbReference type="Proteomes" id="UP000237819">
    <property type="component" value="Unassembled WGS sequence"/>
</dbReference>
<feature type="transmembrane region" description="Helical" evidence="2">
    <location>
        <begin position="113"/>
        <end position="131"/>
    </location>
</feature>
<evidence type="ECO:0000256" key="2">
    <source>
        <dbReference type="SAM" id="Phobius"/>
    </source>
</evidence>
<evidence type="ECO:0000313" key="4">
    <source>
        <dbReference type="EMBL" id="PQO42290.1"/>
    </source>
</evidence>
<proteinExistence type="predicted"/>
<feature type="transmembrane region" description="Helical" evidence="2">
    <location>
        <begin position="232"/>
        <end position="259"/>
    </location>
</feature>
<gene>
    <name evidence="4" type="ORF">C5Y93_28530</name>
</gene>
<evidence type="ECO:0000256" key="3">
    <source>
        <dbReference type="SAM" id="SignalP"/>
    </source>
</evidence>
<name>A0A2S8GDA5_9BACT</name>
<accession>A0A2S8GDA5</accession>
<evidence type="ECO:0000256" key="1">
    <source>
        <dbReference type="SAM" id="MobiDB-lite"/>
    </source>
</evidence>
<keyword evidence="3" id="KW-0732">Signal</keyword>
<organism evidence="4 5">
    <name type="scientific">Blastopirellula marina</name>
    <dbReference type="NCBI Taxonomy" id="124"/>
    <lineage>
        <taxon>Bacteria</taxon>
        <taxon>Pseudomonadati</taxon>
        <taxon>Planctomycetota</taxon>
        <taxon>Planctomycetia</taxon>
        <taxon>Pirellulales</taxon>
        <taxon>Pirellulaceae</taxon>
        <taxon>Blastopirellula</taxon>
    </lineage>
</organism>
<keyword evidence="2" id="KW-0472">Membrane</keyword>
<feature type="transmembrane region" description="Helical" evidence="2">
    <location>
        <begin position="181"/>
        <end position="212"/>
    </location>
</feature>
<feature type="transmembrane region" description="Helical" evidence="2">
    <location>
        <begin position="78"/>
        <end position="101"/>
    </location>
</feature>
<feature type="region of interest" description="Disordered" evidence="1">
    <location>
        <begin position="408"/>
        <end position="446"/>
    </location>
</feature>
<evidence type="ECO:0000313" key="5">
    <source>
        <dbReference type="Proteomes" id="UP000237819"/>
    </source>
</evidence>
<protein>
    <submittedName>
        <fullName evidence="4">Uncharacterized protein</fullName>
    </submittedName>
</protein>
<feature type="signal peptide" evidence="3">
    <location>
        <begin position="1"/>
        <end position="26"/>
    </location>
</feature>
<feature type="transmembrane region" description="Helical" evidence="2">
    <location>
        <begin position="151"/>
        <end position="169"/>
    </location>
</feature>
<reference evidence="4 5" key="1">
    <citation type="submission" date="2018-02" db="EMBL/GenBank/DDBJ databases">
        <title>Comparative genomes isolates from brazilian mangrove.</title>
        <authorList>
            <person name="Araujo J.E."/>
            <person name="Taketani R.G."/>
            <person name="Silva M.C.P."/>
            <person name="Loureco M.V."/>
            <person name="Andreote F.D."/>
        </authorList>
    </citation>
    <scope>NUCLEOTIDE SEQUENCE [LARGE SCALE GENOMIC DNA]</scope>
    <source>
        <strain evidence="4 5">Nap-Phe MGV</strain>
    </source>
</reference>
<dbReference type="EMBL" id="PUHZ01000025">
    <property type="protein sequence ID" value="PQO42290.1"/>
    <property type="molecule type" value="Genomic_DNA"/>
</dbReference>
<feature type="chain" id="PRO_5015721162" evidence="3">
    <location>
        <begin position="27"/>
        <end position="446"/>
    </location>
</feature>
<keyword evidence="2" id="KW-1133">Transmembrane helix</keyword>